<evidence type="ECO:0000259" key="7">
    <source>
        <dbReference type="PROSITE" id="PS51462"/>
    </source>
</evidence>
<dbReference type="CDD" id="cd18870">
    <property type="entry name" value="NUDIX_AcylCoAdiphos_Nudt19"/>
    <property type="match status" value="1"/>
</dbReference>
<comment type="cofactor">
    <cofactor evidence="2">
        <name>Mg(2+)</name>
        <dbReference type="ChEBI" id="CHEBI:18420"/>
    </cofactor>
</comment>
<evidence type="ECO:0000313" key="8">
    <source>
        <dbReference type="EMBL" id="NYE71659.1"/>
    </source>
</evidence>
<dbReference type="PROSITE" id="PS51462">
    <property type="entry name" value="NUDIX"/>
    <property type="match status" value="1"/>
</dbReference>
<accession>A0A7Y9I8G5</accession>
<comment type="caution">
    <text evidence="8">The sequence shown here is derived from an EMBL/GenBank/DDBJ whole genome shotgun (WGS) entry which is preliminary data.</text>
</comment>
<dbReference type="GO" id="GO:0016818">
    <property type="term" value="F:hydrolase activity, acting on acid anhydrides, in phosphorus-containing anhydrides"/>
    <property type="evidence" value="ECO:0007669"/>
    <property type="project" value="InterPro"/>
</dbReference>
<dbReference type="InterPro" id="IPR015797">
    <property type="entry name" value="NUDIX_hydrolase-like_dom_sf"/>
</dbReference>
<evidence type="ECO:0000313" key="9">
    <source>
        <dbReference type="Proteomes" id="UP000569914"/>
    </source>
</evidence>
<evidence type="ECO:0000256" key="3">
    <source>
        <dbReference type="ARBA" id="ARBA00022723"/>
    </source>
</evidence>
<dbReference type="PANTHER" id="PTHR12318:SF0">
    <property type="entry name" value="ACYL-COENZYME A DIPHOSPHATASE NUDT19"/>
    <property type="match status" value="1"/>
</dbReference>
<sequence length="219" mass="23395">MVSHSLDVLGRIIVPVPDAVVERALSFTGTPVPPRPSASVILIRESGRALEVYLMHRHARMAFAASMVAFPGGGVDPADHDQPGDPVLACAVRELQEETGVRLPPGDLAPWAHWVTPEVEPRRYDTWFFLAVVPEDQEPADVSGEASAADWATPAETLAAHRAGALGLMPPTLSILVELAGLGSVAAVLAAAADRVVEPVLPVPERVGDRWLFRYPGRD</sequence>
<dbReference type="Proteomes" id="UP000569914">
    <property type="component" value="Unassembled WGS sequence"/>
</dbReference>
<comment type="cofactor">
    <cofactor evidence="1">
        <name>Mn(2+)</name>
        <dbReference type="ChEBI" id="CHEBI:29035"/>
    </cofactor>
</comment>
<organism evidence="8 9">
    <name type="scientific">Microlunatus parietis</name>
    <dbReference type="NCBI Taxonomy" id="682979"/>
    <lineage>
        <taxon>Bacteria</taxon>
        <taxon>Bacillati</taxon>
        <taxon>Actinomycetota</taxon>
        <taxon>Actinomycetes</taxon>
        <taxon>Propionibacteriales</taxon>
        <taxon>Propionibacteriaceae</taxon>
        <taxon>Microlunatus</taxon>
    </lineage>
</organism>
<proteinExistence type="predicted"/>
<keyword evidence="9" id="KW-1185">Reference proteome</keyword>
<protein>
    <submittedName>
        <fullName evidence="8">8-oxo-dGTP pyrophosphatase MutT (NUDIX family)</fullName>
    </submittedName>
</protein>
<keyword evidence="6" id="KW-0464">Manganese</keyword>
<evidence type="ECO:0000256" key="5">
    <source>
        <dbReference type="ARBA" id="ARBA00022842"/>
    </source>
</evidence>
<dbReference type="Pfam" id="PF00293">
    <property type="entry name" value="NUDIX"/>
    <property type="match status" value="1"/>
</dbReference>
<reference evidence="8 9" key="1">
    <citation type="submission" date="2020-07" db="EMBL/GenBank/DDBJ databases">
        <title>Sequencing the genomes of 1000 actinobacteria strains.</title>
        <authorList>
            <person name="Klenk H.-P."/>
        </authorList>
    </citation>
    <scope>NUCLEOTIDE SEQUENCE [LARGE SCALE GENOMIC DNA]</scope>
    <source>
        <strain evidence="8 9">DSM 22083</strain>
    </source>
</reference>
<feature type="domain" description="Nudix hydrolase" evidence="7">
    <location>
        <begin position="33"/>
        <end position="174"/>
    </location>
</feature>
<evidence type="ECO:0000256" key="1">
    <source>
        <dbReference type="ARBA" id="ARBA00001936"/>
    </source>
</evidence>
<dbReference type="Gene3D" id="3.90.79.10">
    <property type="entry name" value="Nucleoside Triphosphate Pyrophosphohydrolase"/>
    <property type="match status" value="2"/>
</dbReference>
<evidence type="ECO:0000256" key="6">
    <source>
        <dbReference type="ARBA" id="ARBA00023211"/>
    </source>
</evidence>
<keyword evidence="3" id="KW-0479">Metal-binding</keyword>
<name>A0A7Y9I8G5_9ACTN</name>
<dbReference type="SUPFAM" id="SSF55811">
    <property type="entry name" value="Nudix"/>
    <property type="match status" value="1"/>
</dbReference>
<dbReference type="InterPro" id="IPR000086">
    <property type="entry name" value="NUDIX_hydrolase_dom"/>
</dbReference>
<evidence type="ECO:0000256" key="4">
    <source>
        <dbReference type="ARBA" id="ARBA00022801"/>
    </source>
</evidence>
<evidence type="ECO:0000256" key="2">
    <source>
        <dbReference type="ARBA" id="ARBA00001946"/>
    </source>
</evidence>
<keyword evidence="5" id="KW-0460">Magnesium</keyword>
<dbReference type="AlphaFoldDB" id="A0A7Y9I8G5"/>
<dbReference type="InterPro" id="IPR039121">
    <property type="entry name" value="NUDT19"/>
</dbReference>
<dbReference type="GO" id="GO:0046872">
    <property type="term" value="F:metal ion binding"/>
    <property type="evidence" value="ECO:0007669"/>
    <property type="project" value="UniProtKB-KW"/>
</dbReference>
<keyword evidence="4" id="KW-0378">Hydrolase</keyword>
<dbReference type="PANTHER" id="PTHR12318">
    <property type="entry name" value="TESTOSTERONE-REGULATED PROTEIN RP2"/>
    <property type="match status" value="1"/>
</dbReference>
<gene>
    <name evidence="8" type="ORF">BKA15_002988</name>
</gene>
<dbReference type="RefSeq" id="WP_246322909.1">
    <property type="nucleotide sequence ID" value="NZ_JACCBU010000001.1"/>
</dbReference>
<dbReference type="EMBL" id="JACCBU010000001">
    <property type="protein sequence ID" value="NYE71659.1"/>
    <property type="molecule type" value="Genomic_DNA"/>
</dbReference>